<dbReference type="CDD" id="cd02522">
    <property type="entry name" value="GT_2_like_a"/>
    <property type="match status" value="1"/>
</dbReference>
<evidence type="ECO:0000256" key="4">
    <source>
        <dbReference type="ARBA" id="ARBA00022679"/>
    </source>
</evidence>
<dbReference type="Gene3D" id="3.90.550.10">
    <property type="entry name" value="Spore Coat Polysaccharide Biosynthesis Protein SpsA, Chain A"/>
    <property type="match status" value="1"/>
</dbReference>
<reference evidence="7 8" key="1">
    <citation type="submission" date="2019-04" db="EMBL/GenBank/DDBJ databases">
        <title>Lewinella litorea sp. nov., isolated from a marine sand.</title>
        <authorList>
            <person name="Yoon J.-H."/>
        </authorList>
    </citation>
    <scope>NUCLEOTIDE SEQUENCE [LARGE SCALE GENOMIC DNA]</scope>
    <source>
        <strain evidence="7 8">HSMS-39</strain>
    </source>
</reference>
<accession>A0A4S4N610</accession>
<feature type="domain" description="Glycosyltransferase 2-like" evidence="6">
    <location>
        <begin position="20"/>
        <end position="112"/>
    </location>
</feature>
<evidence type="ECO:0000256" key="3">
    <source>
        <dbReference type="ARBA" id="ARBA00022676"/>
    </source>
</evidence>
<gene>
    <name evidence="7" type="ORF">E4021_17625</name>
</gene>
<proteinExistence type="predicted"/>
<keyword evidence="2" id="KW-1003">Cell membrane</keyword>
<evidence type="ECO:0000313" key="8">
    <source>
        <dbReference type="Proteomes" id="UP000308528"/>
    </source>
</evidence>
<dbReference type="InterPro" id="IPR029044">
    <property type="entry name" value="Nucleotide-diphossugar_trans"/>
</dbReference>
<dbReference type="EMBL" id="SRSF01000018">
    <property type="protein sequence ID" value="THH34546.1"/>
    <property type="molecule type" value="Genomic_DNA"/>
</dbReference>
<name>A0A4S4N610_9BACT</name>
<dbReference type="NCBIfam" id="TIGR04283">
    <property type="entry name" value="glyco_like_mftF"/>
    <property type="match status" value="1"/>
</dbReference>
<dbReference type="SUPFAM" id="SSF53448">
    <property type="entry name" value="Nucleotide-diphospho-sugar transferases"/>
    <property type="match status" value="1"/>
</dbReference>
<keyword evidence="5" id="KW-0472">Membrane</keyword>
<organism evidence="7 8">
    <name type="scientific">Neolewinella litorea</name>
    <dbReference type="NCBI Taxonomy" id="2562452"/>
    <lineage>
        <taxon>Bacteria</taxon>
        <taxon>Pseudomonadati</taxon>
        <taxon>Bacteroidota</taxon>
        <taxon>Saprospiria</taxon>
        <taxon>Saprospirales</taxon>
        <taxon>Lewinellaceae</taxon>
        <taxon>Neolewinella</taxon>
    </lineage>
</organism>
<sequence length="244" mass="28160">MTRVSNPPNPRRKTTIPWCSVIIPTLNEAENLGATLRRLKEQPSALTYEVIVSDGGSTDGTPDLARRLGARVITGTRGRARQMNAGARCAEGETFYFLHADTLPPPDWLELLSDGTNDLPGSFRLRFAGQERLPWLRWYSFFTRFDVDAFRFGDQSLWVTRRDFLAVGGFPDDWQLLEDNHMVRQLRRHRGGFRILPANVVTSPRKYQRYGFVYTQLVYTLLYSLYRLGTGQRRLGRIYRLLLE</sequence>
<dbReference type="InterPro" id="IPR001173">
    <property type="entry name" value="Glyco_trans_2-like"/>
</dbReference>
<comment type="subcellular location">
    <subcellularLocation>
        <location evidence="1">Cell membrane</location>
    </subcellularLocation>
</comment>
<dbReference type="GO" id="GO:0005886">
    <property type="term" value="C:plasma membrane"/>
    <property type="evidence" value="ECO:0007669"/>
    <property type="project" value="UniProtKB-SubCell"/>
</dbReference>
<evidence type="ECO:0000256" key="5">
    <source>
        <dbReference type="ARBA" id="ARBA00023136"/>
    </source>
</evidence>
<dbReference type="GO" id="GO:0016757">
    <property type="term" value="F:glycosyltransferase activity"/>
    <property type="evidence" value="ECO:0007669"/>
    <property type="project" value="UniProtKB-KW"/>
</dbReference>
<evidence type="ECO:0000256" key="2">
    <source>
        <dbReference type="ARBA" id="ARBA00022475"/>
    </source>
</evidence>
<evidence type="ECO:0000259" key="6">
    <source>
        <dbReference type="Pfam" id="PF00535"/>
    </source>
</evidence>
<protein>
    <submittedName>
        <fullName evidence="7">Glycosyltransferase</fullName>
    </submittedName>
</protein>
<dbReference type="Proteomes" id="UP000308528">
    <property type="component" value="Unassembled WGS sequence"/>
</dbReference>
<dbReference type="AlphaFoldDB" id="A0A4S4N610"/>
<dbReference type="OrthoDB" id="9815923at2"/>
<evidence type="ECO:0000313" key="7">
    <source>
        <dbReference type="EMBL" id="THH34546.1"/>
    </source>
</evidence>
<dbReference type="PANTHER" id="PTHR43646">
    <property type="entry name" value="GLYCOSYLTRANSFERASE"/>
    <property type="match status" value="1"/>
</dbReference>
<keyword evidence="8" id="KW-1185">Reference proteome</keyword>
<keyword evidence="3" id="KW-0328">Glycosyltransferase</keyword>
<keyword evidence="4 7" id="KW-0808">Transferase</keyword>
<dbReference type="PANTHER" id="PTHR43646:SF2">
    <property type="entry name" value="GLYCOSYLTRANSFERASE 2-LIKE DOMAIN-CONTAINING PROTEIN"/>
    <property type="match status" value="1"/>
</dbReference>
<dbReference type="Pfam" id="PF00535">
    <property type="entry name" value="Glycos_transf_2"/>
    <property type="match status" value="1"/>
</dbReference>
<evidence type="ECO:0000256" key="1">
    <source>
        <dbReference type="ARBA" id="ARBA00004236"/>
    </source>
</evidence>
<dbReference type="InterPro" id="IPR026461">
    <property type="entry name" value="Trfase_2_rSAM/seldom_assoc"/>
</dbReference>
<comment type="caution">
    <text evidence="7">The sequence shown here is derived from an EMBL/GenBank/DDBJ whole genome shotgun (WGS) entry which is preliminary data.</text>
</comment>